<keyword evidence="1" id="KW-1133">Transmembrane helix</keyword>
<evidence type="ECO:0000313" key="3">
    <source>
        <dbReference type="Proteomes" id="UP001162480"/>
    </source>
</evidence>
<keyword evidence="1" id="KW-0472">Membrane</keyword>
<keyword evidence="3" id="KW-1185">Reference proteome</keyword>
<name>A0AA36BEP9_OCTVU</name>
<feature type="transmembrane region" description="Helical" evidence="1">
    <location>
        <begin position="146"/>
        <end position="163"/>
    </location>
</feature>
<protein>
    <submittedName>
        <fullName evidence="2">Uncharacterized protein</fullName>
    </submittedName>
</protein>
<sequence>MICSPNSKALKSLSDCMKKLTGCEEFRRNTKYNGIDFNHVIDEIPILCKGKTDLISGGSCLNTLPDMQNILTPLLKKMASTMMKVLNKEISENEYYEEYCPLLKKTLDDTAASYKCPEKAEKVVKEYFNAVMSDDCQRVNFSVKTVSNGYFISLLILIVLSLIG</sequence>
<dbReference type="Proteomes" id="UP001162480">
    <property type="component" value="Chromosome 13"/>
</dbReference>
<evidence type="ECO:0000256" key="1">
    <source>
        <dbReference type="SAM" id="Phobius"/>
    </source>
</evidence>
<organism evidence="2 3">
    <name type="scientific">Octopus vulgaris</name>
    <name type="common">Common octopus</name>
    <dbReference type="NCBI Taxonomy" id="6645"/>
    <lineage>
        <taxon>Eukaryota</taxon>
        <taxon>Metazoa</taxon>
        <taxon>Spiralia</taxon>
        <taxon>Lophotrochozoa</taxon>
        <taxon>Mollusca</taxon>
        <taxon>Cephalopoda</taxon>
        <taxon>Coleoidea</taxon>
        <taxon>Octopodiformes</taxon>
        <taxon>Octopoda</taxon>
        <taxon>Incirrata</taxon>
        <taxon>Octopodidae</taxon>
        <taxon>Octopus</taxon>
    </lineage>
</organism>
<dbReference type="AlphaFoldDB" id="A0AA36BEP9"/>
<keyword evidence="1" id="KW-0812">Transmembrane</keyword>
<reference evidence="2" key="1">
    <citation type="submission" date="2023-08" db="EMBL/GenBank/DDBJ databases">
        <authorList>
            <person name="Alioto T."/>
            <person name="Alioto T."/>
            <person name="Gomez Garrido J."/>
        </authorList>
    </citation>
    <scope>NUCLEOTIDE SEQUENCE</scope>
</reference>
<gene>
    <name evidence="2" type="ORF">OCTVUL_1B030512</name>
</gene>
<proteinExistence type="predicted"/>
<accession>A0AA36BEP9</accession>
<evidence type="ECO:0000313" key="2">
    <source>
        <dbReference type="EMBL" id="CAI9732002.1"/>
    </source>
</evidence>
<dbReference type="EMBL" id="OX597826">
    <property type="protein sequence ID" value="CAI9732002.1"/>
    <property type="molecule type" value="Genomic_DNA"/>
</dbReference>